<organism evidence="9 10">
    <name type="scientific">Candidatus Enterocloster faecavium</name>
    <dbReference type="NCBI Taxonomy" id="2838560"/>
    <lineage>
        <taxon>Bacteria</taxon>
        <taxon>Bacillati</taxon>
        <taxon>Bacillota</taxon>
        <taxon>Clostridia</taxon>
        <taxon>Lachnospirales</taxon>
        <taxon>Lachnospiraceae</taxon>
        <taxon>Enterocloster</taxon>
    </lineage>
</organism>
<evidence type="ECO:0000256" key="2">
    <source>
        <dbReference type="ARBA" id="ARBA00022448"/>
    </source>
</evidence>
<evidence type="ECO:0000256" key="5">
    <source>
        <dbReference type="ARBA" id="ARBA00022989"/>
    </source>
</evidence>
<feature type="transmembrane region" description="Helical" evidence="7">
    <location>
        <begin position="281"/>
        <end position="301"/>
    </location>
</feature>
<dbReference type="InterPro" id="IPR004680">
    <property type="entry name" value="Cit_transptr-like_dom"/>
</dbReference>
<comment type="subcellular location">
    <subcellularLocation>
        <location evidence="1">Membrane</location>
        <topology evidence="1">Multi-pass membrane protein</topology>
    </subcellularLocation>
</comment>
<feature type="transmembrane region" description="Helical" evidence="7">
    <location>
        <begin position="138"/>
        <end position="158"/>
    </location>
</feature>
<feature type="transmembrane region" description="Helical" evidence="7">
    <location>
        <begin position="227"/>
        <end position="248"/>
    </location>
</feature>
<evidence type="ECO:0000313" key="10">
    <source>
        <dbReference type="Proteomes" id="UP000886804"/>
    </source>
</evidence>
<keyword evidence="4" id="KW-0677">Repeat</keyword>
<keyword evidence="6 7" id="KW-0472">Membrane</keyword>
<evidence type="ECO:0000256" key="3">
    <source>
        <dbReference type="ARBA" id="ARBA00022692"/>
    </source>
</evidence>
<feature type="transmembrane region" description="Helical" evidence="7">
    <location>
        <begin position="345"/>
        <end position="363"/>
    </location>
</feature>
<protein>
    <submittedName>
        <fullName evidence="9">Anion permease</fullName>
    </submittedName>
</protein>
<dbReference type="Pfam" id="PF03600">
    <property type="entry name" value="CitMHS"/>
    <property type="match status" value="1"/>
</dbReference>
<dbReference type="Proteomes" id="UP000886804">
    <property type="component" value="Unassembled WGS sequence"/>
</dbReference>
<feature type="transmembrane region" description="Helical" evidence="7">
    <location>
        <begin position="369"/>
        <end position="395"/>
    </location>
</feature>
<dbReference type="EMBL" id="DWYS01000092">
    <property type="protein sequence ID" value="HJB07716.1"/>
    <property type="molecule type" value="Genomic_DNA"/>
</dbReference>
<evidence type="ECO:0000256" key="4">
    <source>
        <dbReference type="ARBA" id="ARBA00022737"/>
    </source>
</evidence>
<feature type="transmembrane region" description="Helical" evidence="7">
    <location>
        <begin position="321"/>
        <end position="338"/>
    </location>
</feature>
<feature type="transmembrane region" description="Helical" evidence="7">
    <location>
        <begin position="58"/>
        <end position="75"/>
    </location>
</feature>
<reference evidence="9" key="2">
    <citation type="submission" date="2021-04" db="EMBL/GenBank/DDBJ databases">
        <authorList>
            <person name="Gilroy R."/>
        </authorList>
    </citation>
    <scope>NUCLEOTIDE SEQUENCE</scope>
    <source>
        <strain evidence="9">CHK188-4685</strain>
    </source>
</reference>
<name>A0A9D2RLS0_9FIRM</name>
<proteinExistence type="predicted"/>
<dbReference type="GO" id="GO:0055085">
    <property type="term" value="P:transmembrane transport"/>
    <property type="evidence" value="ECO:0007669"/>
    <property type="project" value="InterPro"/>
</dbReference>
<dbReference type="InterPro" id="IPR051679">
    <property type="entry name" value="DASS-Related_Transporters"/>
</dbReference>
<evidence type="ECO:0000313" key="9">
    <source>
        <dbReference type="EMBL" id="HJB07716.1"/>
    </source>
</evidence>
<evidence type="ECO:0000259" key="8">
    <source>
        <dbReference type="Pfam" id="PF03600"/>
    </source>
</evidence>
<dbReference type="AlphaFoldDB" id="A0A9D2RLS0"/>
<keyword evidence="2" id="KW-0813">Transport</keyword>
<dbReference type="GO" id="GO:0005886">
    <property type="term" value="C:plasma membrane"/>
    <property type="evidence" value="ECO:0007669"/>
    <property type="project" value="TreeGrafter"/>
</dbReference>
<reference evidence="9" key="1">
    <citation type="journal article" date="2021" name="PeerJ">
        <title>Extensive microbial diversity within the chicken gut microbiome revealed by metagenomics and culture.</title>
        <authorList>
            <person name="Gilroy R."/>
            <person name="Ravi A."/>
            <person name="Getino M."/>
            <person name="Pursley I."/>
            <person name="Horton D.L."/>
            <person name="Alikhan N.F."/>
            <person name="Baker D."/>
            <person name="Gharbi K."/>
            <person name="Hall N."/>
            <person name="Watson M."/>
            <person name="Adriaenssens E.M."/>
            <person name="Foster-Nyarko E."/>
            <person name="Jarju S."/>
            <person name="Secka A."/>
            <person name="Antonio M."/>
            <person name="Oren A."/>
            <person name="Chaudhuri R.R."/>
            <person name="La Ragione R."/>
            <person name="Hildebrand F."/>
            <person name="Pallen M.J."/>
        </authorList>
    </citation>
    <scope>NUCLEOTIDE SEQUENCE</scope>
    <source>
        <strain evidence="9">CHK188-4685</strain>
    </source>
</reference>
<feature type="domain" description="Citrate transporter-like" evidence="8">
    <location>
        <begin position="20"/>
        <end position="367"/>
    </location>
</feature>
<evidence type="ECO:0000256" key="7">
    <source>
        <dbReference type="SAM" id="Phobius"/>
    </source>
</evidence>
<feature type="transmembrane region" description="Helical" evidence="7">
    <location>
        <begin position="254"/>
        <end position="274"/>
    </location>
</feature>
<keyword evidence="5 7" id="KW-1133">Transmembrane helix</keyword>
<keyword evidence="3 7" id="KW-0812">Transmembrane</keyword>
<dbReference type="PANTHER" id="PTHR43652:SF1">
    <property type="entry name" value="RESPONSE REGULATOR"/>
    <property type="match status" value="1"/>
</dbReference>
<feature type="transmembrane region" description="Helical" evidence="7">
    <location>
        <begin position="185"/>
        <end position="206"/>
    </location>
</feature>
<evidence type="ECO:0000256" key="1">
    <source>
        <dbReference type="ARBA" id="ARBA00004141"/>
    </source>
</evidence>
<gene>
    <name evidence="9" type="ORF">H9716_07605</name>
</gene>
<feature type="transmembrane region" description="Helical" evidence="7">
    <location>
        <begin position="407"/>
        <end position="426"/>
    </location>
</feature>
<feature type="transmembrane region" description="Helical" evidence="7">
    <location>
        <begin position="5"/>
        <end position="21"/>
    </location>
</feature>
<evidence type="ECO:0000256" key="6">
    <source>
        <dbReference type="ARBA" id="ARBA00023136"/>
    </source>
</evidence>
<accession>A0A9D2RLS0</accession>
<sequence length="429" mass="46503">MSYQIIICITIFILSMGSYVVNKLPMSVTALTTMMLLVFTGCIEGGEALSGFANTNNIVIVSMFVVAAGLNRTRFIDKMSEKIIQISGGSFKKSFMGYLILAFILTNFLNSPLTVFAIVFPMCFAMSEAFGISPSKTMYPLVLVCIVCYTVLPLSSVITQCDMFNGYLEAYGVKDYTLTPMDFTYARLPLAIFTLIWAFTYGLKIAPEKPVIPIEVVSKKKEEKKPLNPFSETMGVVIFFGTIILMITSNFHGIPTWQISTAGAILTVLCGVLTEKEAIKALPLSMSFIYVGSLAMATALTNTGAGDIIGSWLSNVLMGTQNGYLIGGAFFIVTFIITQFMLNKAVYAIFIPIAILTCQALGANPLGPVLLAFSGSMSAIMTPMATPAIPMAMGAGGYDQKSLLKQGWLLSIILNIGYIAWVMTIYPAF</sequence>
<dbReference type="PANTHER" id="PTHR43652">
    <property type="entry name" value="BASIC AMINO ACID ANTIPORTER YFCC-RELATED"/>
    <property type="match status" value="1"/>
</dbReference>
<comment type="caution">
    <text evidence="9">The sequence shown here is derived from an EMBL/GenBank/DDBJ whole genome shotgun (WGS) entry which is preliminary data.</text>
</comment>
<feature type="transmembrane region" description="Helical" evidence="7">
    <location>
        <begin position="95"/>
        <end position="126"/>
    </location>
</feature>
<feature type="transmembrane region" description="Helical" evidence="7">
    <location>
        <begin position="27"/>
        <end position="46"/>
    </location>
</feature>